<reference evidence="10 12" key="3">
    <citation type="submission" date="2022-05" db="EMBL/GenBank/DDBJ databases">
        <title>Complete sequence of strain NY11312.</title>
        <authorList>
            <person name="Zhou D."/>
        </authorList>
    </citation>
    <scope>NUCLEOTIDE SEQUENCE [LARGE SCALE GENOMIC DNA]</scope>
    <source>
        <strain evidence="10 12">NY11312</strain>
    </source>
</reference>
<keyword evidence="2 7" id="KW-1003">Cell membrane</keyword>
<dbReference type="EMBL" id="CP096916">
    <property type="protein sequence ID" value="WBM36594.1"/>
    <property type="molecule type" value="Genomic_DNA"/>
</dbReference>
<evidence type="ECO:0000313" key="11">
    <source>
        <dbReference type="Proteomes" id="UP000245216"/>
    </source>
</evidence>
<keyword evidence="5 7" id="KW-1133">Transmembrane helix</keyword>
<dbReference type="InterPro" id="IPR023679">
    <property type="entry name" value="UPF0761_bac"/>
</dbReference>
<keyword evidence="6 7" id="KW-0472">Membrane</keyword>
<feature type="transmembrane region" description="Helical" evidence="7">
    <location>
        <begin position="168"/>
        <end position="192"/>
    </location>
</feature>
<reference evidence="9 11" key="2">
    <citation type="submission" date="2018-05" db="EMBL/GenBank/DDBJ databases">
        <authorList>
            <person name="Lanie J.A."/>
            <person name="Ng W.-L."/>
            <person name="Kazmierczak K.M."/>
            <person name="Andrzejewski T.M."/>
            <person name="Davidsen T.M."/>
            <person name="Wayne K.J."/>
            <person name="Tettelin H."/>
            <person name="Glass J.I."/>
            <person name="Rusch D."/>
            <person name="Podicherti R."/>
            <person name="Tsui H.-C.T."/>
            <person name="Winkler M.E."/>
        </authorList>
    </citation>
    <scope>NUCLEOTIDE SEQUENCE [LARGE SCALE GENOMIC DNA]</scope>
    <source>
        <strain evidence="9 11">YBY</strain>
    </source>
</reference>
<dbReference type="PANTHER" id="PTHR30213:SF0">
    <property type="entry name" value="UPF0761 MEMBRANE PROTEIN YIHY"/>
    <property type="match status" value="1"/>
</dbReference>
<feature type="transmembrane region" description="Helical" evidence="7">
    <location>
        <begin position="125"/>
        <end position="147"/>
    </location>
</feature>
<feature type="region of interest" description="Disordered" evidence="8">
    <location>
        <begin position="1"/>
        <end position="37"/>
    </location>
</feature>
<dbReference type="STRING" id="511.UZ73_01085"/>
<dbReference type="GO" id="GO:0005886">
    <property type="term" value="C:plasma membrane"/>
    <property type="evidence" value="ECO:0007669"/>
    <property type="project" value="UniProtKB-SubCell"/>
</dbReference>
<evidence type="ECO:0000256" key="7">
    <source>
        <dbReference type="HAMAP-Rule" id="MF_00672"/>
    </source>
</evidence>
<feature type="transmembrane region" description="Helical" evidence="7">
    <location>
        <begin position="204"/>
        <end position="228"/>
    </location>
</feature>
<comment type="subcellular location">
    <subcellularLocation>
        <location evidence="1 7">Cell membrane</location>
        <topology evidence="1 7">Multi-pass membrane protein</topology>
    </subcellularLocation>
</comment>
<evidence type="ECO:0000256" key="2">
    <source>
        <dbReference type="ARBA" id="ARBA00022475"/>
    </source>
</evidence>
<feature type="compositionally biased region" description="Polar residues" evidence="8">
    <location>
        <begin position="13"/>
        <end position="27"/>
    </location>
</feature>
<dbReference type="EMBL" id="QEXO01000001">
    <property type="protein sequence ID" value="PWE15895.1"/>
    <property type="molecule type" value="Genomic_DNA"/>
</dbReference>
<evidence type="ECO:0000256" key="8">
    <source>
        <dbReference type="SAM" id="MobiDB-lite"/>
    </source>
</evidence>
<dbReference type="AlphaFoldDB" id="A0A2U2BPG2"/>
<keyword evidence="3" id="KW-0997">Cell inner membrane</keyword>
<accession>A0A2U2BPG2</accession>
<evidence type="ECO:0000256" key="1">
    <source>
        <dbReference type="ARBA" id="ARBA00004651"/>
    </source>
</evidence>
<dbReference type="OrthoDB" id="9808671at2"/>
<dbReference type="PANTHER" id="PTHR30213">
    <property type="entry name" value="INNER MEMBRANE PROTEIN YHJD"/>
    <property type="match status" value="1"/>
</dbReference>
<evidence type="ECO:0000313" key="9">
    <source>
        <dbReference type="EMBL" id="PWE15895.1"/>
    </source>
</evidence>
<keyword evidence="12" id="KW-1185">Reference proteome</keyword>
<reference evidence="9 11" key="1">
    <citation type="submission" date="2018-05" db="EMBL/GenBank/DDBJ databases">
        <title>Genome Sequence of an Efficient Indole-Degrading Bacterium, Alcaligenes sp.YBY.</title>
        <authorList>
            <person name="Yang B."/>
        </authorList>
    </citation>
    <scope>NUCLEOTIDE SEQUENCE [LARGE SCALE GENOMIC DNA]</scope>
    <source>
        <strain evidence="9 11">YBY</strain>
    </source>
</reference>
<feature type="transmembrane region" description="Helical" evidence="7">
    <location>
        <begin position="240"/>
        <end position="262"/>
    </location>
</feature>
<evidence type="ECO:0000313" key="12">
    <source>
        <dbReference type="Proteomes" id="UP001211866"/>
    </source>
</evidence>
<feature type="transmembrane region" description="Helical" evidence="7">
    <location>
        <begin position="268"/>
        <end position="301"/>
    </location>
</feature>
<organism evidence="9 11">
    <name type="scientific">Alcaligenes faecalis</name>
    <dbReference type="NCBI Taxonomy" id="511"/>
    <lineage>
        <taxon>Bacteria</taxon>
        <taxon>Pseudomonadati</taxon>
        <taxon>Pseudomonadota</taxon>
        <taxon>Betaproteobacteria</taxon>
        <taxon>Burkholderiales</taxon>
        <taxon>Alcaligenaceae</taxon>
        <taxon>Alcaligenes</taxon>
    </lineage>
</organism>
<evidence type="ECO:0000256" key="3">
    <source>
        <dbReference type="ARBA" id="ARBA00022519"/>
    </source>
</evidence>
<feature type="transmembrane region" description="Helical" evidence="7">
    <location>
        <begin position="65"/>
        <end position="90"/>
    </location>
</feature>
<protein>
    <recommendedName>
        <fullName evidence="7">UPF0761 membrane protein DF183_03985</fullName>
    </recommendedName>
</protein>
<evidence type="ECO:0000256" key="6">
    <source>
        <dbReference type="ARBA" id="ARBA00023136"/>
    </source>
</evidence>
<keyword evidence="4 7" id="KW-0812">Transmembrane</keyword>
<sequence length="459" mass="51529">MKNDENFPMPSEQAEQTDLNPGNTDPVSPQEPSPAPTAKHHFLSVARFAIKRVAEKDLMKVASSLTYTTILAIVPMLTVVLALFTAFPLFQEFESALEGFLTRNLMPEVVSENIMLYLNQFAAKASGLTAVGSLFLIVTSIMLIMTIDETFNNIFQVHVQRPLGQRLLVYWAIISLGPILTGASLWATTILARESLGYIGDLSGIVTFALSYVPFLFTALGLTALFMYVPNRRVWWRDALIGGVVTAALLELMKAGFAFYLTRFPTYTIIYGAFAILPIFLLWIYISWLIVLLGASMVAILPDWRGRNWVKTNVPGIAFTDAVNLLYQLWLNRQNPQGLSVRELSHKLERDPDELYGILCKLKSMGLIADTQQDNDEQWVLSCDLRQVSLKQLTKAFLLDRAHTHEGPLEYVFNYLSQFFDQRLSNLEELFESPQGILTGQPAILNADPGQETQYAKSQ</sequence>
<dbReference type="NCBIfam" id="TIGR00765">
    <property type="entry name" value="yihY_not_rbn"/>
    <property type="match status" value="1"/>
</dbReference>
<comment type="similarity">
    <text evidence="7">Belongs to the UPF0761 family.</text>
</comment>
<dbReference type="Pfam" id="PF03631">
    <property type="entry name" value="Virul_fac_BrkB"/>
    <property type="match status" value="1"/>
</dbReference>
<evidence type="ECO:0000313" key="10">
    <source>
        <dbReference type="EMBL" id="WBM36594.1"/>
    </source>
</evidence>
<dbReference type="Proteomes" id="UP001211866">
    <property type="component" value="Chromosome"/>
</dbReference>
<evidence type="ECO:0000256" key="4">
    <source>
        <dbReference type="ARBA" id="ARBA00022692"/>
    </source>
</evidence>
<evidence type="ECO:0000256" key="5">
    <source>
        <dbReference type="ARBA" id="ARBA00022989"/>
    </source>
</evidence>
<dbReference type="Proteomes" id="UP000245216">
    <property type="component" value="Unassembled WGS sequence"/>
</dbReference>
<dbReference type="HAMAP" id="MF_00672">
    <property type="entry name" value="UPF0761"/>
    <property type="match status" value="1"/>
</dbReference>
<dbReference type="RefSeq" id="WP_052362867.1">
    <property type="nucleotide sequence ID" value="NZ_CAXOJJ010000006.1"/>
</dbReference>
<gene>
    <name evidence="9" type="ORF">DF183_03985</name>
    <name evidence="10" type="ORF">M2J83_12280</name>
</gene>
<dbReference type="InterPro" id="IPR017039">
    <property type="entry name" value="Virul_fac_BrkB"/>
</dbReference>
<name>A0A2U2BPG2_ALCFA</name>
<proteinExistence type="inferred from homology"/>